<dbReference type="Proteomes" id="UP000247476">
    <property type="component" value="Unassembled WGS sequence"/>
</dbReference>
<evidence type="ECO:0000313" key="4">
    <source>
        <dbReference type="EMBL" id="PYI55844.1"/>
    </source>
</evidence>
<dbReference type="Gene3D" id="3.10.129.10">
    <property type="entry name" value="Hotdog Thioesterase"/>
    <property type="match status" value="1"/>
</dbReference>
<sequence length="145" mass="15535">MDANLENWMRKLEEAARGTFWDDLRCRLAKAEPGLVVVSLLAERRHLNGIGLLHGGVHASLLDSAMGIVAMIARPGDSVVTTNMNIHYLTPLGLGPITVTAELVHESRKTVTARGRVEDGEGRLGSWGSASFRVVGGEAPAVRPS</sequence>
<dbReference type="EMBL" id="QJVJ01000003">
    <property type="protein sequence ID" value="PYI55844.1"/>
    <property type="molecule type" value="Genomic_DNA"/>
</dbReference>
<dbReference type="AlphaFoldDB" id="A0A2V5KCF3"/>
<protein>
    <submittedName>
        <fullName evidence="4">Thioesterase</fullName>
    </submittedName>
</protein>
<dbReference type="CDD" id="cd03443">
    <property type="entry name" value="PaaI_thioesterase"/>
    <property type="match status" value="1"/>
</dbReference>
<dbReference type="InterPro" id="IPR006683">
    <property type="entry name" value="Thioestr_dom"/>
</dbReference>
<dbReference type="InterPro" id="IPR029069">
    <property type="entry name" value="HotDog_dom_sf"/>
</dbReference>
<proteinExistence type="inferred from homology"/>
<evidence type="ECO:0000256" key="1">
    <source>
        <dbReference type="ARBA" id="ARBA00008324"/>
    </source>
</evidence>
<accession>A0A2V5KCF3</accession>
<gene>
    <name evidence="4" type="ORF">DLM86_09010</name>
</gene>
<evidence type="ECO:0000313" key="5">
    <source>
        <dbReference type="Proteomes" id="UP000247476"/>
    </source>
</evidence>
<keyword evidence="2" id="KW-0378">Hydrolase</keyword>
<dbReference type="GO" id="GO:0047617">
    <property type="term" value="F:fatty acyl-CoA hydrolase activity"/>
    <property type="evidence" value="ECO:0007669"/>
    <property type="project" value="InterPro"/>
</dbReference>
<comment type="similarity">
    <text evidence="1">Belongs to the thioesterase PaaI family.</text>
</comment>
<dbReference type="PANTHER" id="PTHR21660">
    <property type="entry name" value="THIOESTERASE SUPERFAMILY MEMBER-RELATED"/>
    <property type="match status" value="1"/>
</dbReference>
<dbReference type="SUPFAM" id="SSF54637">
    <property type="entry name" value="Thioesterase/thiol ester dehydrase-isomerase"/>
    <property type="match status" value="1"/>
</dbReference>
<comment type="caution">
    <text evidence="4">The sequence shown here is derived from an EMBL/GenBank/DDBJ whole genome shotgun (WGS) entry which is preliminary data.</text>
</comment>
<dbReference type="RefSeq" id="WP_110839644.1">
    <property type="nucleotide sequence ID" value="NZ_QJVJ01000003.1"/>
</dbReference>
<dbReference type="OrthoDB" id="2139465at2"/>
<evidence type="ECO:0000259" key="3">
    <source>
        <dbReference type="Pfam" id="PF03061"/>
    </source>
</evidence>
<dbReference type="NCBIfam" id="TIGR00369">
    <property type="entry name" value="unchar_dom_1"/>
    <property type="match status" value="1"/>
</dbReference>
<dbReference type="InterPro" id="IPR003736">
    <property type="entry name" value="PAAI_dom"/>
</dbReference>
<dbReference type="PANTHER" id="PTHR21660:SF1">
    <property type="entry name" value="ACYL-COENZYME A THIOESTERASE 13"/>
    <property type="match status" value="1"/>
</dbReference>
<dbReference type="Pfam" id="PF03061">
    <property type="entry name" value="4HBT"/>
    <property type="match status" value="1"/>
</dbReference>
<feature type="domain" description="Thioesterase" evidence="3">
    <location>
        <begin position="51"/>
        <end position="125"/>
    </location>
</feature>
<organism evidence="4 5">
    <name type="scientific">Paenibacillus flagellatus</name>
    <dbReference type="NCBI Taxonomy" id="2211139"/>
    <lineage>
        <taxon>Bacteria</taxon>
        <taxon>Bacillati</taxon>
        <taxon>Bacillota</taxon>
        <taxon>Bacilli</taxon>
        <taxon>Bacillales</taxon>
        <taxon>Paenibacillaceae</taxon>
        <taxon>Paenibacillus</taxon>
    </lineage>
</organism>
<keyword evidence="5" id="KW-1185">Reference proteome</keyword>
<evidence type="ECO:0000256" key="2">
    <source>
        <dbReference type="ARBA" id="ARBA00022801"/>
    </source>
</evidence>
<name>A0A2V5KCF3_9BACL</name>
<dbReference type="InterPro" id="IPR039298">
    <property type="entry name" value="ACOT13"/>
</dbReference>
<reference evidence="4 5" key="1">
    <citation type="submission" date="2018-05" db="EMBL/GenBank/DDBJ databases">
        <title>Paenibacillus flagellatus sp. nov., isolated from selenium mineral soil.</title>
        <authorList>
            <person name="Dai X."/>
        </authorList>
    </citation>
    <scope>NUCLEOTIDE SEQUENCE [LARGE SCALE GENOMIC DNA]</scope>
    <source>
        <strain evidence="4 5">DXL2</strain>
    </source>
</reference>